<feature type="region of interest" description="Disordered" evidence="1">
    <location>
        <begin position="17"/>
        <end position="78"/>
    </location>
</feature>
<name>A0A5A7QBP1_STRAF</name>
<comment type="caution">
    <text evidence="2">The sequence shown here is derived from an EMBL/GenBank/DDBJ whole genome shotgun (WGS) entry which is preliminary data.</text>
</comment>
<feature type="non-terminal residue" evidence="2">
    <location>
        <position position="1"/>
    </location>
</feature>
<organism evidence="2 3">
    <name type="scientific">Striga asiatica</name>
    <name type="common">Asiatic witchweed</name>
    <name type="synonym">Buchnera asiatica</name>
    <dbReference type="NCBI Taxonomy" id="4170"/>
    <lineage>
        <taxon>Eukaryota</taxon>
        <taxon>Viridiplantae</taxon>
        <taxon>Streptophyta</taxon>
        <taxon>Embryophyta</taxon>
        <taxon>Tracheophyta</taxon>
        <taxon>Spermatophyta</taxon>
        <taxon>Magnoliopsida</taxon>
        <taxon>eudicotyledons</taxon>
        <taxon>Gunneridae</taxon>
        <taxon>Pentapetalae</taxon>
        <taxon>asterids</taxon>
        <taxon>lamiids</taxon>
        <taxon>Lamiales</taxon>
        <taxon>Orobanchaceae</taxon>
        <taxon>Buchnereae</taxon>
        <taxon>Striga</taxon>
    </lineage>
</organism>
<protein>
    <submittedName>
        <fullName evidence="2">Ribosomal protein PSRP-3/Ycf65</fullName>
    </submittedName>
</protein>
<accession>A0A5A7QBP1</accession>
<dbReference type="AlphaFoldDB" id="A0A5A7QBP1"/>
<dbReference type="GO" id="GO:0005840">
    <property type="term" value="C:ribosome"/>
    <property type="evidence" value="ECO:0007669"/>
    <property type="project" value="UniProtKB-KW"/>
</dbReference>
<dbReference type="Proteomes" id="UP000325081">
    <property type="component" value="Unassembled WGS sequence"/>
</dbReference>
<feature type="compositionally biased region" description="Polar residues" evidence="1">
    <location>
        <begin position="25"/>
        <end position="35"/>
    </location>
</feature>
<evidence type="ECO:0000313" key="2">
    <source>
        <dbReference type="EMBL" id="GER42620.1"/>
    </source>
</evidence>
<keyword evidence="2" id="KW-0689">Ribosomal protein</keyword>
<gene>
    <name evidence="2" type="ORF">STAS_19416</name>
</gene>
<sequence>GLLLARRFFPSLKVARGERNDSRCSQDSSPFSRLSLNYMDPHPEATGPISIARKIRPTPTPPCAEPEDPSESEKVVPEPKRQRFINFNLVLTYDWHLFHQGKIPTRGNEEANSMIFNLQARSSYFPC</sequence>
<dbReference type="EMBL" id="BKCP01006404">
    <property type="protein sequence ID" value="GER42620.1"/>
    <property type="molecule type" value="Genomic_DNA"/>
</dbReference>
<evidence type="ECO:0000313" key="3">
    <source>
        <dbReference type="Proteomes" id="UP000325081"/>
    </source>
</evidence>
<keyword evidence="2" id="KW-0687">Ribonucleoprotein</keyword>
<proteinExistence type="predicted"/>
<evidence type="ECO:0000256" key="1">
    <source>
        <dbReference type="SAM" id="MobiDB-lite"/>
    </source>
</evidence>
<reference evidence="3" key="1">
    <citation type="journal article" date="2019" name="Curr. Biol.">
        <title>Genome Sequence of Striga asiatica Provides Insight into the Evolution of Plant Parasitism.</title>
        <authorList>
            <person name="Yoshida S."/>
            <person name="Kim S."/>
            <person name="Wafula E.K."/>
            <person name="Tanskanen J."/>
            <person name="Kim Y.M."/>
            <person name="Honaas L."/>
            <person name="Yang Z."/>
            <person name="Spallek T."/>
            <person name="Conn C.E."/>
            <person name="Ichihashi Y."/>
            <person name="Cheong K."/>
            <person name="Cui S."/>
            <person name="Der J.P."/>
            <person name="Gundlach H."/>
            <person name="Jiao Y."/>
            <person name="Hori C."/>
            <person name="Ishida J.K."/>
            <person name="Kasahara H."/>
            <person name="Kiba T."/>
            <person name="Kim M.S."/>
            <person name="Koo N."/>
            <person name="Laohavisit A."/>
            <person name="Lee Y.H."/>
            <person name="Lumba S."/>
            <person name="McCourt P."/>
            <person name="Mortimer J.C."/>
            <person name="Mutuku J.M."/>
            <person name="Nomura T."/>
            <person name="Sasaki-Sekimoto Y."/>
            <person name="Seto Y."/>
            <person name="Wang Y."/>
            <person name="Wakatake T."/>
            <person name="Sakakibara H."/>
            <person name="Demura T."/>
            <person name="Yamaguchi S."/>
            <person name="Yoneyama K."/>
            <person name="Manabe R.I."/>
            <person name="Nelson D.C."/>
            <person name="Schulman A.H."/>
            <person name="Timko M.P."/>
            <person name="dePamphilis C.W."/>
            <person name="Choi D."/>
            <person name="Shirasu K."/>
        </authorList>
    </citation>
    <scope>NUCLEOTIDE SEQUENCE [LARGE SCALE GENOMIC DNA]</scope>
    <source>
        <strain evidence="3">cv. UVA1</strain>
    </source>
</reference>
<keyword evidence="3" id="KW-1185">Reference proteome</keyword>